<dbReference type="AlphaFoldDB" id="A0A811UUA9"/>
<dbReference type="Proteomes" id="UP000606786">
    <property type="component" value="Unassembled WGS sequence"/>
</dbReference>
<protein>
    <submittedName>
        <fullName evidence="2">(Mediterranean fruit fly) hypothetical protein</fullName>
    </submittedName>
</protein>
<accession>A0A811UUA9</accession>
<gene>
    <name evidence="2" type="ORF">CCAP1982_LOCUS9087</name>
</gene>
<reference evidence="2" key="1">
    <citation type="submission" date="2020-11" db="EMBL/GenBank/DDBJ databases">
        <authorList>
            <person name="Whitehead M."/>
        </authorList>
    </citation>
    <scope>NUCLEOTIDE SEQUENCE</scope>
    <source>
        <strain evidence="2">EGII</strain>
    </source>
</reference>
<feature type="region of interest" description="Disordered" evidence="1">
    <location>
        <begin position="1"/>
        <end position="32"/>
    </location>
</feature>
<evidence type="ECO:0000256" key="1">
    <source>
        <dbReference type="SAM" id="MobiDB-lite"/>
    </source>
</evidence>
<evidence type="ECO:0000313" key="3">
    <source>
        <dbReference type="Proteomes" id="UP000606786"/>
    </source>
</evidence>
<comment type="caution">
    <text evidence="2">The sequence shown here is derived from an EMBL/GenBank/DDBJ whole genome shotgun (WGS) entry which is preliminary data.</text>
</comment>
<organism evidence="2 3">
    <name type="scientific">Ceratitis capitata</name>
    <name type="common">Mediterranean fruit fly</name>
    <name type="synonym">Tephritis capitata</name>
    <dbReference type="NCBI Taxonomy" id="7213"/>
    <lineage>
        <taxon>Eukaryota</taxon>
        <taxon>Metazoa</taxon>
        <taxon>Ecdysozoa</taxon>
        <taxon>Arthropoda</taxon>
        <taxon>Hexapoda</taxon>
        <taxon>Insecta</taxon>
        <taxon>Pterygota</taxon>
        <taxon>Neoptera</taxon>
        <taxon>Endopterygota</taxon>
        <taxon>Diptera</taxon>
        <taxon>Brachycera</taxon>
        <taxon>Muscomorpha</taxon>
        <taxon>Tephritoidea</taxon>
        <taxon>Tephritidae</taxon>
        <taxon>Ceratitis</taxon>
        <taxon>Ceratitis</taxon>
    </lineage>
</organism>
<evidence type="ECO:0000313" key="2">
    <source>
        <dbReference type="EMBL" id="CAD7000613.1"/>
    </source>
</evidence>
<dbReference type="EMBL" id="CAJHJT010000012">
    <property type="protein sequence ID" value="CAD7000613.1"/>
    <property type="molecule type" value="Genomic_DNA"/>
</dbReference>
<proteinExistence type="predicted"/>
<feature type="compositionally biased region" description="Pro residues" evidence="1">
    <location>
        <begin position="22"/>
        <end position="32"/>
    </location>
</feature>
<feature type="compositionally biased region" description="Polar residues" evidence="1">
    <location>
        <begin position="1"/>
        <end position="14"/>
    </location>
</feature>
<sequence>MSATGTFHSSQATPRHSFAELPSPPPSPPPPPPLWPLARLCVKLYDRLIPFECNASMRAPLPSPAIRWRSSHTHTNAHTHARMSRYTFVGDDGISLRIYFMIFCKLRKFILNVT</sequence>
<keyword evidence="3" id="KW-1185">Reference proteome</keyword>
<name>A0A811UUA9_CERCA</name>